<reference evidence="2 3" key="1">
    <citation type="submission" date="2016-11" db="EMBL/GenBank/DDBJ databases">
        <title>The macronuclear genome of Stentor coeruleus: a giant cell with tiny introns.</title>
        <authorList>
            <person name="Slabodnick M."/>
            <person name="Ruby J.G."/>
            <person name="Reiff S.B."/>
            <person name="Swart E.C."/>
            <person name="Gosai S."/>
            <person name="Prabakaran S."/>
            <person name="Witkowska E."/>
            <person name="Larue G.E."/>
            <person name="Fisher S."/>
            <person name="Freeman R.M."/>
            <person name="Gunawardena J."/>
            <person name="Chu W."/>
            <person name="Stover N.A."/>
            <person name="Gregory B.D."/>
            <person name="Nowacki M."/>
            <person name="Derisi J."/>
            <person name="Roy S.W."/>
            <person name="Marshall W.F."/>
            <person name="Sood P."/>
        </authorList>
    </citation>
    <scope>NUCLEOTIDE SEQUENCE [LARGE SCALE GENOMIC DNA]</scope>
    <source>
        <strain evidence="2">WM001</strain>
    </source>
</reference>
<sequence>MSKFIQDKSSKILVEMQEKSKKDLQEPNSTIRSLSTDPNPHKESVPVESKNDIVNENLVSYYGKIGDFGEFEGRLIDDYPKTTNNYIITSKEDVYKYVNRKSSRQSERIDDGNNLACQQCLLQ</sequence>
<dbReference type="Proteomes" id="UP000187209">
    <property type="component" value="Unassembled WGS sequence"/>
</dbReference>
<feature type="region of interest" description="Disordered" evidence="1">
    <location>
        <begin position="18"/>
        <end position="49"/>
    </location>
</feature>
<evidence type="ECO:0000256" key="1">
    <source>
        <dbReference type="SAM" id="MobiDB-lite"/>
    </source>
</evidence>
<name>A0A1R2BBV8_9CILI</name>
<protein>
    <submittedName>
        <fullName evidence="2">Uncharacterized protein</fullName>
    </submittedName>
</protein>
<evidence type="ECO:0000313" key="3">
    <source>
        <dbReference type="Proteomes" id="UP000187209"/>
    </source>
</evidence>
<proteinExistence type="predicted"/>
<evidence type="ECO:0000313" key="2">
    <source>
        <dbReference type="EMBL" id="OMJ74244.1"/>
    </source>
</evidence>
<organism evidence="2 3">
    <name type="scientific">Stentor coeruleus</name>
    <dbReference type="NCBI Taxonomy" id="5963"/>
    <lineage>
        <taxon>Eukaryota</taxon>
        <taxon>Sar</taxon>
        <taxon>Alveolata</taxon>
        <taxon>Ciliophora</taxon>
        <taxon>Postciliodesmatophora</taxon>
        <taxon>Heterotrichea</taxon>
        <taxon>Heterotrichida</taxon>
        <taxon>Stentoridae</taxon>
        <taxon>Stentor</taxon>
    </lineage>
</organism>
<feature type="compositionally biased region" description="Basic and acidic residues" evidence="1">
    <location>
        <begin position="39"/>
        <end position="49"/>
    </location>
</feature>
<comment type="caution">
    <text evidence="2">The sequence shown here is derived from an EMBL/GenBank/DDBJ whole genome shotgun (WGS) entry which is preliminary data.</text>
</comment>
<dbReference type="EMBL" id="MPUH01000764">
    <property type="protein sequence ID" value="OMJ74244.1"/>
    <property type="molecule type" value="Genomic_DNA"/>
</dbReference>
<keyword evidence="3" id="KW-1185">Reference proteome</keyword>
<accession>A0A1R2BBV8</accession>
<gene>
    <name evidence="2" type="ORF">SteCoe_26870</name>
</gene>
<dbReference type="AlphaFoldDB" id="A0A1R2BBV8"/>
<feature type="compositionally biased region" description="Polar residues" evidence="1">
    <location>
        <begin position="26"/>
        <end position="38"/>
    </location>
</feature>